<comment type="caution">
    <text evidence="1">The sequence shown here is derived from an EMBL/GenBank/DDBJ whole genome shotgun (WGS) entry which is preliminary data.</text>
</comment>
<organism evidence="1 2">
    <name type="scientific">Levilactobacillus tujiorum</name>
    <dbReference type="NCBI Taxonomy" id="2912243"/>
    <lineage>
        <taxon>Bacteria</taxon>
        <taxon>Bacillati</taxon>
        <taxon>Bacillota</taxon>
        <taxon>Bacilli</taxon>
        <taxon>Lactobacillales</taxon>
        <taxon>Lactobacillaceae</taxon>
        <taxon>Levilactobacillus</taxon>
    </lineage>
</organism>
<gene>
    <name evidence="1" type="ORF">HEQ44_06550</name>
</gene>
<name>A0ABX1L7I4_9LACO</name>
<protein>
    <submittedName>
        <fullName evidence="1">Uncharacterized protein</fullName>
    </submittedName>
</protein>
<dbReference type="Proteomes" id="UP000707477">
    <property type="component" value="Unassembled WGS sequence"/>
</dbReference>
<evidence type="ECO:0000313" key="1">
    <source>
        <dbReference type="EMBL" id="NLR29842.1"/>
    </source>
</evidence>
<keyword evidence="2" id="KW-1185">Reference proteome</keyword>
<dbReference type="RefSeq" id="WP_168849617.1">
    <property type="nucleotide sequence ID" value="NZ_JAAVSD010000015.1"/>
</dbReference>
<dbReference type="EMBL" id="JAAVSD010000015">
    <property type="protein sequence ID" value="NLR29842.1"/>
    <property type="molecule type" value="Genomic_DNA"/>
</dbReference>
<accession>A0ABX1L7I4</accession>
<evidence type="ECO:0000313" key="2">
    <source>
        <dbReference type="Proteomes" id="UP000707477"/>
    </source>
</evidence>
<sequence length="496" mass="55416">MAVVLEEPLKELLLAINLGLSRDHRLAGWHILTILYHDSATGGVPITLGYLAQKYNSDYLDRDEKPLKDDVLKRILEVLSEQAKLIEVSPRKVRVQMKSGGYHTQQSYVYKITSSGIEYLSVMHKVIDADNTVAANITRINEYCHLVEKLATPDLNVVNTQLYNDFQNMVSAYNDVMKGMHKLDDDLSELANDLAFNHGGKAAEHLQAMLKEKAVPAFTQLLSQGPRLQALATSSSFSERVAHSQQGDDDLDTAHAVGDRAKMLLRFNKARDYVYRQLHRLAASFDPSASAIDNSLDTVYLLFQTILKAIRLLSQEYDHVQSQSVDIKALTGEIDQLMMHYQTINVPAPIPQHLPQDRFSDDAGDLLAASSIGPVIYVATNHTQAKLTAADNPVIADVVASQTNSQAGLEEFKRLVMQDETHGVVNHDLELKTIQARDELARLYGATGYNYYTSFALFGRPLKRVVALPSGEIKLHCIDESYQVTLPSGFEFWFEK</sequence>
<proteinExistence type="predicted"/>
<reference evidence="1 2" key="1">
    <citation type="submission" date="2020-03" db="EMBL/GenBank/DDBJ databases">
        <authorList>
            <person name="Zhang Z."/>
            <person name="Guo Z."/>
            <person name="Hou Q."/>
            <person name="Shen X."/>
        </authorList>
    </citation>
    <scope>NUCLEOTIDE SEQUENCE [LARGE SCALE GENOMIC DNA]</scope>
    <source>
        <strain evidence="1 2">HBUAS51329</strain>
    </source>
</reference>